<gene>
    <name evidence="1" type="ordered locus">GDI2121</name>
</gene>
<accession>A9HKN6</accession>
<evidence type="ECO:0000313" key="2">
    <source>
        <dbReference type="Proteomes" id="UP000001176"/>
    </source>
</evidence>
<dbReference type="KEGG" id="gdi:GDI2121"/>
<name>A9HKN6_GLUDA</name>
<dbReference type="Pfam" id="PF06620">
    <property type="entry name" value="DUF1150"/>
    <property type="match status" value="1"/>
</dbReference>
<evidence type="ECO:0000313" key="1">
    <source>
        <dbReference type="EMBL" id="CAP56064.1"/>
    </source>
</evidence>
<proteinExistence type="predicted"/>
<dbReference type="EMBL" id="AM889285">
    <property type="protein sequence ID" value="CAP56064.1"/>
    <property type="molecule type" value="Genomic_DNA"/>
</dbReference>
<keyword evidence="2" id="KW-1185">Reference proteome</keyword>
<dbReference type="InterPro" id="IPR009531">
    <property type="entry name" value="DUF1150"/>
</dbReference>
<dbReference type="AlphaFoldDB" id="A9HKN6"/>
<evidence type="ECO:0008006" key="3">
    <source>
        <dbReference type="Google" id="ProtNLM"/>
    </source>
</evidence>
<protein>
    <recommendedName>
        <fullName evidence="3">DUF1150 family protein</fullName>
    </recommendedName>
</protein>
<sequence length="97" mass="10449">MGHPGPEDQIMRITTQNGRVVLQADQTSLPADVHHLTDTQLLSLGVSRMAYIKAVVIEGQDVFAIHAADGTPMALTEDEATAIEAILQHEMVPALVH</sequence>
<dbReference type="Proteomes" id="UP000001176">
    <property type="component" value="Chromosome"/>
</dbReference>
<organism evidence="1 2">
    <name type="scientific">Gluconacetobacter diazotrophicus (strain ATCC 49037 / DSM 5601 / CCUG 37298 / CIP 103539 / LMG 7603 / PAl5)</name>
    <dbReference type="NCBI Taxonomy" id="272568"/>
    <lineage>
        <taxon>Bacteria</taxon>
        <taxon>Pseudomonadati</taxon>
        <taxon>Pseudomonadota</taxon>
        <taxon>Alphaproteobacteria</taxon>
        <taxon>Acetobacterales</taxon>
        <taxon>Acetobacteraceae</taxon>
        <taxon>Gluconacetobacter</taxon>
    </lineage>
</organism>
<reference evidence="1 2" key="1">
    <citation type="journal article" date="2009" name="BMC Genomics">
        <title>Complete genome sequence of the sugarcane nitrogen-fixing endophyte Gluconacetobacter diazotrophicus Pal5.</title>
        <authorList>
            <person name="Bertalan M."/>
            <person name="Albano R."/>
            <person name="Padua V."/>
            <person name="Rouws L."/>
            <person name="Rojas C."/>
            <person name="Hemerly A."/>
            <person name="Teixeira K."/>
            <person name="Schwab S."/>
            <person name="Araujo J."/>
            <person name="Oliveira A."/>
            <person name="Franca L."/>
            <person name="Magalhaes V."/>
            <person name="Alqueres S."/>
            <person name="Cardoso A."/>
            <person name="Almeida W."/>
            <person name="Loureiro M.M."/>
            <person name="Nogueira E."/>
            <person name="Cidade D."/>
            <person name="Oliveira D."/>
            <person name="Simao T."/>
            <person name="Macedo J."/>
            <person name="Valadao A."/>
            <person name="Dreschsel M."/>
            <person name="Freitas F."/>
            <person name="Vidal M."/>
            <person name="Guedes H."/>
            <person name="Rodrigues E."/>
            <person name="Meneses C."/>
            <person name="Brioso P."/>
            <person name="Pozzer L."/>
            <person name="Figueiredo D."/>
            <person name="Montano H."/>
            <person name="Junior J."/>
            <person name="Filho G."/>
            <person name="Flores V."/>
            <person name="Ferreira B."/>
            <person name="Branco A."/>
            <person name="Gonzalez P."/>
            <person name="Guillobel H."/>
            <person name="Lemos M."/>
            <person name="Seibel L."/>
            <person name="Macedo J."/>
            <person name="Alves-Ferreira M."/>
            <person name="Sachetto-Martins G."/>
            <person name="Coelho A."/>
            <person name="Santos E."/>
            <person name="Amaral G."/>
            <person name="Neves A."/>
            <person name="Pacheco A.B."/>
            <person name="Carvalho D."/>
            <person name="Lery L."/>
            <person name="Bisch P."/>
            <person name="Rossle S.C."/>
            <person name="Urmenyi T."/>
            <person name="Kruger W.V."/>
            <person name="Martins O."/>
            <person name="Baldani J.I."/>
            <person name="Ferreira P.C."/>
        </authorList>
    </citation>
    <scope>NUCLEOTIDE SEQUENCE [LARGE SCALE GENOMIC DNA]</scope>
    <source>
        <strain evidence="2">ATCC 49037 / DSM 5601 / CCUG 37298 / CIP 103539 / LMG 7603 / PAl5</strain>
    </source>
</reference>